<proteinExistence type="predicted"/>
<keyword evidence="2" id="KW-1185">Reference proteome</keyword>
<dbReference type="Proteomes" id="UP000565441">
    <property type="component" value="Unassembled WGS sequence"/>
</dbReference>
<gene>
    <name evidence="1" type="ORF">D9615_009426</name>
</gene>
<organism evidence="1 2">
    <name type="scientific">Tricholomella constricta</name>
    <dbReference type="NCBI Taxonomy" id="117010"/>
    <lineage>
        <taxon>Eukaryota</taxon>
        <taxon>Fungi</taxon>
        <taxon>Dikarya</taxon>
        <taxon>Basidiomycota</taxon>
        <taxon>Agaricomycotina</taxon>
        <taxon>Agaricomycetes</taxon>
        <taxon>Agaricomycetidae</taxon>
        <taxon>Agaricales</taxon>
        <taxon>Tricholomatineae</taxon>
        <taxon>Lyophyllaceae</taxon>
        <taxon>Tricholomella</taxon>
    </lineage>
</organism>
<evidence type="ECO:0000313" key="2">
    <source>
        <dbReference type="Proteomes" id="UP000565441"/>
    </source>
</evidence>
<comment type="caution">
    <text evidence="1">The sequence shown here is derived from an EMBL/GenBank/DDBJ whole genome shotgun (WGS) entry which is preliminary data.</text>
</comment>
<sequence length="205" mass="23854">MPIHLPDKHKYYPAVEEKVIAVFRNQDRQKRYDFLDITTGVNRGLDMTYWKEGYTITDVNGYESVFCPGLLYPRSLTVDEVWSRIAERLGAYVFPTPANWRPDPEDEAYTYSVRAGGARDLGDRCGAVRDGEWDREKTAAAATGEREREKERCVMCADRKTYWAVSPPVFLSRHSRRWHVHVDCLQHLMPRCQFGMKPVEVVEYV</sequence>
<protein>
    <submittedName>
        <fullName evidence="1">Uncharacterized protein</fullName>
    </submittedName>
</protein>
<accession>A0A8H5GY88</accession>
<dbReference type="OrthoDB" id="2974077at2759"/>
<reference evidence="1 2" key="1">
    <citation type="journal article" date="2020" name="ISME J.">
        <title>Uncovering the hidden diversity of litter-decomposition mechanisms in mushroom-forming fungi.</title>
        <authorList>
            <person name="Floudas D."/>
            <person name="Bentzer J."/>
            <person name="Ahren D."/>
            <person name="Johansson T."/>
            <person name="Persson P."/>
            <person name="Tunlid A."/>
        </authorList>
    </citation>
    <scope>NUCLEOTIDE SEQUENCE [LARGE SCALE GENOMIC DNA]</scope>
    <source>
        <strain evidence="1 2">CBS 661.87</strain>
    </source>
</reference>
<dbReference type="EMBL" id="JAACJP010000039">
    <property type="protein sequence ID" value="KAF5373486.1"/>
    <property type="molecule type" value="Genomic_DNA"/>
</dbReference>
<evidence type="ECO:0000313" key="1">
    <source>
        <dbReference type="EMBL" id="KAF5373486.1"/>
    </source>
</evidence>
<dbReference type="AlphaFoldDB" id="A0A8H5GY88"/>
<name>A0A8H5GY88_9AGAR</name>